<dbReference type="Proteomes" id="UP000626092">
    <property type="component" value="Unassembled WGS sequence"/>
</dbReference>
<comment type="caution">
    <text evidence="1">The sequence shown here is derived from an EMBL/GenBank/DDBJ whole genome shotgun (WGS) entry which is preliminary data.</text>
</comment>
<gene>
    <name evidence="1" type="ORF">RHSIM_Rhsim07G0153600</name>
</gene>
<sequence length="289" mass="33052">MYRINFLTRASNCWYIGASGTVLRVLGSALPGRHSGRRAVVEVAGVVGAEGEEVEIEGVRALGVVGQLAVFPLLFRLFRGSRPVFLSGLRDLSPKANAFFDVKIGIVQTLSKKLGISKNAAKSFTEGRMLNIPRLINQFREPVPRNRVHETQGFVRRNFVEVYGTEELWVQRFHQATEEVIAWQTNWADLPIVALSNMGRSRMMLVGMTGWTFYIPYRILHQLGIRQSMPLHDYFSMPYFKFYTCNFYQRTWGARVTIPRDPYPSVLLPQNYESWLIQDVEARVGWNEG</sequence>
<dbReference type="OrthoDB" id="1748438at2759"/>
<keyword evidence="2" id="KW-1185">Reference proteome</keyword>
<dbReference type="AlphaFoldDB" id="A0A834GPF1"/>
<dbReference type="EMBL" id="WJXA01000007">
    <property type="protein sequence ID" value="KAF7137980.1"/>
    <property type="molecule type" value="Genomic_DNA"/>
</dbReference>
<protein>
    <submittedName>
        <fullName evidence="1">Uncharacterized protein</fullName>
    </submittedName>
</protein>
<reference evidence="1" key="1">
    <citation type="submission" date="2019-11" db="EMBL/GenBank/DDBJ databases">
        <authorList>
            <person name="Liu Y."/>
            <person name="Hou J."/>
            <person name="Li T.-Q."/>
            <person name="Guan C.-H."/>
            <person name="Wu X."/>
            <person name="Wu H.-Z."/>
            <person name="Ling F."/>
            <person name="Zhang R."/>
            <person name="Shi X.-G."/>
            <person name="Ren J.-P."/>
            <person name="Chen E.-F."/>
            <person name="Sun J.-M."/>
        </authorList>
    </citation>
    <scope>NUCLEOTIDE SEQUENCE</scope>
    <source>
        <strain evidence="1">Adult_tree_wgs_1</strain>
        <tissue evidence="1">Leaves</tissue>
    </source>
</reference>
<organism evidence="1 2">
    <name type="scientific">Rhododendron simsii</name>
    <name type="common">Sims's rhododendron</name>
    <dbReference type="NCBI Taxonomy" id="118357"/>
    <lineage>
        <taxon>Eukaryota</taxon>
        <taxon>Viridiplantae</taxon>
        <taxon>Streptophyta</taxon>
        <taxon>Embryophyta</taxon>
        <taxon>Tracheophyta</taxon>
        <taxon>Spermatophyta</taxon>
        <taxon>Magnoliopsida</taxon>
        <taxon>eudicotyledons</taxon>
        <taxon>Gunneridae</taxon>
        <taxon>Pentapetalae</taxon>
        <taxon>asterids</taxon>
        <taxon>Ericales</taxon>
        <taxon>Ericaceae</taxon>
        <taxon>Ericoideae</taxon>
        <taxon>Rhodoreae</taxon>
        <taxon>Rhododendron</taxon>
    </lineage>
</organism>
<proteinExistence type="predicted"/>
<accession>A0A834GPF1</accession>
<name>A0A834GPF1_RHOSS</name>
<evidence type="ECO:0000313" key="2">
    <source>
        <dbReference type="Proteomes" id="UP000626092"/>
    </source>
</evidence>
<evidence type="ECO:0000313" key="1">
    <source>
        <dbReference type="EMBL" id="KAF7137980.1"/>
    </source>
</evidence>